<dbReference type="AlphaFoldDB" id="A0A7W6RD13"/>
<dbReference type="GO" id="GO:0051301">
    <property type="term" value="P:cell division"/>
    <property type="evidence" value="ECO:0007669"/>
    <property type="project" value="UniProtKB-KW"/>
</dbReference>
<keyword evidence="1" id="KW-0132">Cell division</keyword>
<dbReference type="RefSeq" id="WP_184044511.1">
    <property type="nucleotide sequence ID" value="NZ_JACIGK010000012.1"/>
</dbReference>
<dbReference type="EMBL" id="JACIGK010000012">
    <property type="protein sequence ID" value="MBB4266290.1"/>
    <property type="molecule type" value="Genomic_DNA"/>
</dbReference>
<protein>
    <submittedName>
        <fullName evidence="1">Cell division septum initiation protein DivIVA</fullName>
    </submittedName>
</protein>
<evidence type="ECO:0000313" key="2">
    <source>
        <dbReference type="Proteomes" id="UP000554286"/>
    </source>
</evidence>
<dbReference type="Proteomes" id="UP000554286">
    <property type="component" value="Unassembled WGS sequence"/>
</dbReference>
<name>A0A7W6RD13_9PROT</name>
<gene>
    <name evidence="1" type="ORF">GGD89_001921</name>
</gene>
<sequence>MSILGDIAKSVLPSIIEGGISLWGDSEAREANEQAAADYAAGAQEAADLLSAAEVEALEYLLAGNEDVRAIYDEARGSGLSQMDSLATAYDMAVSTGLMRSDQLLTEALTGYHATLEGGLDRYLDAIGTGLGGAVETYGLGSAAARRDIDAGQAAYAAQFAPYQDAGREALGSLRRIAGGDPSALTPSQRRLMEDHQRGMRANLAASGLRGAGRAGVAAFNEGQAALAADLYDQNRARQDAATDTLARYGYGASGSVAGNAERSAAAHAANMLETAGRQAAAITGASQNMGNAVLATAQNQGSAWLNTADTRARNALGVASDTALNRQNMGLRQLGLTQDYYGRLADLATSDAGLRADATKSIGQAQGSAKSNAGYIEALAGLANAQQAGTTWGTLASITANGAKNALAAYGGS</sequence>
<keyword evidence="1" id="KW-0131">Cell cycle</keyword>
<keyword evidence="2" id="KW-1185">Reference proteome</keyword>
<evidence type="ECO:0000313" key="1">
    <source>
        <dbReference type="EMBL" id="MBB4266290.1"/>
    </source>
</evidence>
<reference evidence="1 2" key="1">
    <citation type="submission" date="2020-08" db="EMBL/GenBank/DDBJ databases">
        <title>Genome sequencing of Purple Non-Sulfur Bacteria from various extreme environments.</title>
        <authorList>
            <person name="Mayer M."/>
        </authorList>
    </citation>
    <scope>NUCLEOTIDE SEQUENCE [LARGE SCALE GENOMIC DNA]</scope>
    <source>
        <strain evidence="1 2">JA131</strain>
    </source>
</reference>
<organism evidence="1 2">
    <name type="scientific">Roseospira visakhapatnamensis</name>
    <dbReference type="NCBI Taxonomy" id="390880"/>
    <lineage>
        <taxon>Bacteria</taxon>
        <taxon>Pseudomonadati</taxon>
        <taxon>Pseudomonadota</taxon>
        <taxon>Alphaproteobacteria</taxon>
        <taxon>Rhodospirillales</taxon>
        <taxon>Rhodospirillaceae</taxon>
        <taxon>Roseospira</taxon>
    </lineage>
</organism>
<proteinExistence type="predicted"/>
<comment type="caution">
    <text evidence="1">The sequence shown here is derived from an EMBL/GenBank/DDBJ whole genome shotgun (WGS) entry which is preliminary data.</text>
</comment>
<accession>A0A7W6RD13</accession>